<keyword evidence="2" id="KW-1185">Reference proteome</keyword>
<accession>A0ABS4WV79</accession>
<dbReference type="EMBL" id="JAGIOD010000001">
    <property type="protein sequence ID" value="MBP2380107.1"/>
    <property type="molecule type" value="Genomic_DNA"/>
</dbReference>
<dbReference type="Proteomes" id="UP001519290">
    <property type="component" value="Unassembled WGS sequence"/>
</dbReference>
<evidence type="ECO:0000313" key="2">
    <source>
        <dbReference type="Proteomes" id="UP001519290"/>
    </source>
</evidence>
<name>A0ABS4WV79_9MICO</name>
<reference evidence="1 2" key="1">
    <citation type="submission" date="2021-03" db="EMBL/GenBank/DDBJ databases">
        <title>Sequencing the genomes of 1000 actinobacteria strains.</title>
        <authorList>
            <person name="Klenk H.-P."/>
        </authorList>
    </citation>
    <scope>NUCLEOTIDE SEQUENCE [LARGE SCALE GENOMIC DNA]</scope>
    <source>
        <strain evidence="1 2">DSM 14566</strain>
    </source>
</reference>
<organism evidence="1 2">
    <name type="scientific">Brachybacterium sacelli</name>
    <dbReference type="NCBI Taxonomy" id="173364"/>
    <lineage>
        <taxon>Bacteria</taxon>
        <taxon>Bacillati</taxon>
        <taxon>Actinomycetota</taxon>
        <taxon>Actinomycetes</taxon>
        <taxon>Micrococcales</taxon>
        <taxon>Dermabacteraceae</taxon>
        <taxon>Brachybacterium</taxon>
    </lineage>
</organism>
<protein>
    <submittedName>
        <fullName evidence="1">Uncharacterized protein</fullName>
    </submittedName>
</protein>
<proteinExistence type="predicted"/>
<comment type="caution">
    <text evidence="1">The sequence shown here is derived from an EMBL/GenBank/DDBJ whole genome shotgun (WGS) entry which is preliminary data.</text>
</comment>
<gene>
    <name evidence="1" type="ORF">JOF43_000064</name>
</gene>
<dbReference type="RefSeq" id="WP_209897739.1">
    <property type="nucleotide sequence ID" value="NZ_BAAAJW010000016.1"/>
</dbReference>
<evidence type="ECO:0000313" key="1">
    <source>
        <dbReference type="EMBL" id="MBP2380107.1"/>
    </source>
</evidence>
<sequence>MTTTPGSGDATAAPQYSETDFQLAIAVVTQELEEPVQHIVTLSDEELLAIEGIQHRQLSPLLWAEENLRSDEERAIAVASATRSMIARGLVTTSTIKDPRLPEQTAPDDEIAPALRGTVVARRAADWVLVAERTTSQGKAVGQFFVFDLEDDRRVIFEVFDAMGMHLFFALSFEDLAEQFWLWVDPAREIGEVDGEPEEFSAAGFSDSEKARSLGESRAASAVVVRGRGEDAELSAFTLFAKPGQVELMETEGTGDGALVRIAPISRPSLDELVESLFEKRDE</sequence>